<organism evidence="1 2">
    <name type="scientific">Sphingobacterium cellulitidis</name>
    <dbReference type="NCBI Taxonomy" id="1768011"/>
    <lineage>
        <taxon>Bacteria</taxon>
        <taxon>Pseudomonadati</taxon>
        <taxon>Bacteroidota</taxon>
        <taxon>Sphingobacteriia</taxon>
        <taxon>Sphingobacteriales</taxon>
        <taxon>Sphingobacteriaceae</taxon>
        <taxon>Sphingobacterium</taxon>
    </lineage>
</organism>
<gene>
    <name evidence="1" type="ORF">GCM10011516_27770</name>
</gene>
<evidence type="ECO:0000313" key="2">
    <source>
        <dbReference type="Proteomes" id="UP000614460"/>
    </source>
</evidence>
<accession>A0A8H9KUG6</accession>
<proteinExistence type="predicted"/>
<sequence>MEQAKGIFIPIVADFVLSPDIIYSEKLTGIYFQTEDEQYGRITFENLDALKICRGENLPFNSNWEEGQEYPWVYKVVNSKWLKERFVYENENYGNLYEFGNNVNEMLTDFSHYLFKFHDQFVEVIARGFWFEQDKTSLYNRELQVGHPFLNLTESNKEEYVSHNLTCQIRTNPKSQDKLISDAIFCSQKLLEFALELDGNASIDHSLILSYRNGKLTSSLKGYFGKQIAEFNGVAKFEDVKPYIDNYMKEVSDRRKQLGK</sequence>
<comment type="caution">
    <text evidence="1">The sequence shown here is derived from an EMBL/GenBank/DDBJ whole genome shotgun (WGS) entry which is preliminary data.</text>
</comment>
<dbReference type="AlphaFoldDB" id="A0A8H9KUG6"/>
<protein>
    <submittedName>
        <fullName evidence="1">Uncharacterized protein</fullName>
    </submittedName>
</protein>
<dbReference type="RefSeq" id="WP_220476632.1">
    <property type="nucleotide sequence ID" value="NZ_BMKM01000008.1"/>
</dbReference>
<reference evidence="1" key="1">
    <citation type="journal article" date="2014" name="Int. J. Syst. Evol. Microbiol.">
        <title>Complete genome sequence of Corynebacterium casei LMG S-19264T (=DSM 44701T), isolated from a smear-ripened cheese.</title>
        <authorList>
            <consortium name="US DOE Joint Genome Institute (JGI-PGF)"/>
            <person name="Walter F."/>
            <person name="Albersmeier A."/>
            <person name="Kalinowski J."/>
            <person name="Ruckert C."/>
        </authorList>
    </citation>
    <scope>NUCLEOTIDE SEQUENCE</scope>
    <source>
        <strain evidence="1">CGMCC 1.15966</strain>
    </source>
</reference>
<evidence type="ECO:0000313" key="1">
    <source>
        <dbReference type="EMBL" id="GGE28514.1"/>
    </source>
</evidence>
<reference evidence="1" key="2">
    <citation type="submission" date="2020-09" db="EMBL/GenBank/DDBJ databases">
        <authorList>
            <person name="Sun Q."/>
            <person name="Zhou Y."/>
        </authorList>
    </citation>
    <scope>NUCLEOTIDE SEQUENCE</scope>
    <source>
        <strain evidence="1">CGMCC 1.15966</strain>
    </source>
</reference>
<name>A0A8H9KUG6_9SPHI</name>
<dbReference type="EMBL" id="BMKM01000008">
    <property type="protein sequence ID" value="GGE28514.1"/>
    <property type="molecule type" value="Genomic_DNA"/>
</dbReference>
<dbReference type="Proteomes" id="UP000614460">
    <property type="component" value="Unassembled WGS sequence"/>
</dbReference>
<keyword evidence="2" id="KW-1185">Reference proteome</keyword>